<dbReference type="EMBL" id="JBHLWO010000002">
    <property type="protein sequence ID" value="MFC0320873.1"/>
    <property type="molecule type" value="Genomic_DNA"/>
</dbReference>
<dbReference type="RefSeq" id="WP_013668270.1">
    <property type="nucleotide sequence ID" value="NZ_JBHLWO010000002.1"/>
</dbReference>
<name>A0ABV6HPP8_9SPHI</name>
<reference evidence="1 2" key="1">
    <citation type="submission" date="2024-09" db="EMBL/GenBank/DDBJ databases">
        <authorList>
            <person name="Sun Q."/>
            <person name="Mori K."/>
        </authorList>
    </citation>
    <scope>NUCLEOTIDE SEQUENCE [LARGE SCALE GENOMIC DNA]</scope>
    <source>
        <strain evidence="1 2">CCM 7765</strain>
    </source>
</reference>
<gene>
    <name evidence="1" type="ORF">ACFFI0_21290</name>
</gene>
<organism evidence="1 2">
    <name type="scientific">Olivibacter oleidegradans</name>
    <dbReference type="NCBI Taxonomy" id="760123"/>
    <lineage>
        <taxon>Bacteria</taxon>
        <taxon>Pseudomonadati</taxon>
        <taxon>Bacteroidota</taxon>
        <taxon>Sphingobacteriia</taxon>
        <taxon>Sphingobacteriales</taxon>
        <taxon>Sphingobacteriaceae</taxon>
        <taxon>Olivibacter</taxon>
    </lineage>
</organism>
<keyword evidence="2" id="KW-1185">Reference proteome</keyword>
<evidence type="ECO:0000313" key="1">
    <source>
        <dbReference type="EMBL" id="MFC0320873.1"/>
    </source>
</evidence>
<accession>A0ABV6HPP8</accession>
<proteinExistence type="predicted"/>
<evidence type="ECO:0008006" key="3">
    <source>
        <dbReference type="Google" id="ProtNLM"/>
    </source>
</evidence>
<sequence>METLKFMTDINSPMEMGRIKSILDKFSEIREWKIDFDSIYNLLIVQAINLKGAVLAEALHRMGYNATLLYEE</sequence>
<evidence type="ECO:0000313" key="2">
    <source>
        <dbReference type="Proteomes" id="UP001589774"/>
    </source>
</evidence>
<dbReference type="Proteomes" id="UP001589774">
    <property type="component" value="Unassembled WGS sequence"/>
</dbReference>
<protein>
    <recommendedName>
        <fullName evidence="3">HMA domain-containing protein</fullName>
    </recommendedName>
</protein>
<comment type="caution">
    <text evidence="1">The sequence shown here is derived from an EMBL/GenBank/DDBJ whole genome shotgun (WGS) entry which is preliminary data.</text>
</comment>